<dbReference type="EMBL" id="CAKLBY020000066">
    <property type="protein sequence ID" value="CAK7922539.1"/>
    <property type="molecule type" value="Genomic_DNA"/>
</dbReference>
<comment type="caution">
    <text evidence="2">The sequence shown here is derived from an EMBL/GenBank/DDBJ whole genome shotgun (WGS) entry which is preliminary data.</text>
</comment>
<name>A0AAV1TN11_9STRA</name>
<sequence>MRLFGCNRTVLCRHWKSASDTTSGRASKKAADGSMVEVQAGDSHLPSSTKSPLRCGSGNAKHTRSSA</sequence>
<dbReference type="Proteomes" id="UP001162060">
    <property type="component" value="Unassembled WGS sequence"/>
</dbReference>
<evidence type="ECO:0000313" key="2">
    <source>
        <dbReference type="EMBL" id="CAK7922539.1"/>
    </source>
</evidence>
<dbReference type="AlphaFoldDB" id="A0AAV1TN11"/>
<proteinExistence type="predicted"/>
<protein>
    <submittedName>
        <fullName evidence="2">Uncharacterized protein</fullName>
    </submittedName>
</protein>
<evidence type="ECO:0000313" key="3">
    <source>
        <dbReference type="Proteomes" id="UP001162060"/>
    </source>
</evidence>
<evidence type="ECO:0000256" key="1">
    <source>
        <dbReference type="SAM" id="MobiDB-lite"/>
    </source>
</evidence>
<organism evidence="2 3">
    <name type="scientific">Peronospora matthiolae</name>
    <dbReference type="NCBI Taxonomy" id="2874970"/>
    <lineage>
        <taxon>Eukaryota</taxon>
        <taxon>Sar</taxon>
        <taxon>Stramenopiles</taxon>
        <taxon>Oomycota</taxon>
        <taxon>Peronosporomycetes</taxon>
        <taxon>Peronosporales</taxon>
        <taxon>Peronosporaceae</taxon>
        <taxon>Peronospora</taxon>
    </lineage>
</organism>
<feature type="region of interest" description="Disordered" evidence="1">
    <location>
        <begin position="17"/>
        <end position="67"/>
    </location>
</feature>
<gene>
    <name evidence="2" type="ORF">PM001_LOCUS7710</name>
</gene>
<accession>A0AAV1TN11</accession>
<reference evidence="2" key="1">
    <citation type="submission" date="2024-01" db="EMBL/GenBank/DDBJ databases">
        <authorList>
            <person name="Webb A."/>
        </authorList>
    </citation>
    <scope>NUCLEOTIDE SEQUENCE</scope>
    <source>
        <strain evidence="2">Pm1</strain>
    </source>
</reference>